<dbReference type="Proteomes" id="UP001221757">
    <property type="component" value="Unassembled WGS sequence"/>
</dbReference>
<gene>
    <name evidence="2" type="ORF">B0H17DRAFT_1330952</name>
</gene>
<evidence type="ECO:0000313" key="2">
    <source>
        <dbReference type="EMBL" id="KAJ7691708.1"/>
    </source>
</evidence>
<reference evidence="2" key="1">
    <citation type="submission" date="2023-03" db="EMBL/GenBank/DDBJ databases">
        <title>Massive genome expansion in bonnet fungi (Mycena s.s.) driven by repeated elements and novel gene families across ecological guilds.</title>
        <authorList>
            <consortium name="Lawrence Berkeley National Laboratory"/>
            <person name="Harder C.B."/>
            <person name="Miyauchi S."/>
            <person name="Viragh M."/>
            <person name="Kuo A."/>
            <person name="Thoen E."/>
            <person name="Andreopoulos B."/>
            <person name="Lu D."/>
            <person name="Skrede I."/>
            <person name="Drula E."/>
            <person name="Henrissat B."/>
            <person name="Morin E."/>
            <person name="Kohler A."/>
            <person name="Barry K."/>
            <person name="LaButti K."/>
            <person name="Morin E."/>
            <person name="Salamov A."/>
            <person name="Lipzen A."/>
            <person name="Mereny Z."/>
            <person name="Hegedus B."/>
            <person name="Baldrian P."/>
            <person name="Stursova M."/>
            <person name="Weitz H."/>
            <person name="Taylor A."/>
            <person name="Grigoriev I.V."/>
            <person name="Nagy L.G."/>
            <person name="Martin F."/>
            <person name="Kauserud H."/>
        </authorList>
    </citation>
    <scope>NUCLEOTIDE SEQUENCE</scope>
    <source>
        <strain evidence="2">CBHHK067</strain>
    </source>
</reference>
<evidence type="ECO:0000313" key="3">
    <source>
        <dbReference type="Proteomes" id="UP001221757"/>
    </source>
</evidence>
<dbReference type="AlphaFoldDB" id="A0AAD7GF75"/>
<sequence length="245" mass="26938">MFSSCLSLVSPRVVYLGRILQNPTTRIQRASRTRPELTPSVASSLYCAMLRSRRPSLARPALRRPRGRKRLPSSKTACLEGRRPNDVSAPESFDHYSPAGYSPGPLPPATGRFAAVRDDVVELVPKLKRQKQGSWQTRHSAPKSHLGSLPVKEGLRLYMVRVDCDLISGGDISLDVDEGLLEEHVEVQQLFLAQSTRTGSCLHACNIIYGDWPNPDKGTPPAGCALPPPFVADVMAMYDAHHDTC</sequence>
<name>A0AAD7GF75_MYCRO</name>
<evidence type="ECO:0000256" key="1">
    <source>
        <dbReference type="SAM" id="MobiDB-lite"/>
    </source>
</evidence>
<dbReference type="EMBL" id="JARKIE010000056">
    <property type="protein sequence ID" value="KAJ7691708.1"/>
    <property type="molecule type" value="Genomic_DNA"/>
</dbReference>
<proteinExistence type="predicted"/>
<feature type="compositionally biased region" description="Basic residues" evidence="1">
    <location>
        <begin position="57"/>
        <end position="72"/>
    </location>
</feature>
<accession>A0AAD7GF75</accession>
<protein>
    <submittedName>
        <fullName evidence="2">Uncharacterized protein</fullName>
    </submittedName>
</protein>
<organism evidence="2 3">
    <name type="scientific">Mycena rosella</name>
    <name type="common">Pink bonnet</name>
    <name type="synonym">Agaricus rosellus</name>
    <dbReference type="NCBI Taxonomy" id="1033263"/>
    <lineage>
        <taxon>Eukaryota</taxon>
        <taxon>Fungi</taxon>
        <taxon>Dikarya</taxon>
        <taxon>Basidiomycota</taxon>
        <taxon>Agaricomycotina</taxon>
        <taxon>Agaricomycetes</taxon>
        <taxon>Agaricomycetidae</taxon>
        <taxon>Agaricales</taxon>
        <taxon>Marasmiineae</taxon>
        <taxon>Mycenaceae</taxon>
        <taxon>Mycena</taxon>
    </lineage>
</organism>
<feature type="region of interest" description="Disordered" evidence="1">
    <location>
        <begin position="57"/>
        <end position="109"/>
    </location>
</feature>
<comment type="caution">
    <text evidence="2">The sequence shown here is derived from an EMBL/GenBank/DDBJ whole genome shotgun (WGS) entry which is preliminary data.</text>
</comment>
<keyword evidence="3" id="KW-1185">Reference proteome</keyword>